<accession>U2IL71</accession>
<proteinExistence type="predicted"/>
<dbReference type="PATRIC" id="fig|1227275.3.peg.1364"/>
<dbReference type="GO" id="GO:0003676">
    <property type="term" value="F:nucleic acid binding"/>
    <property type="evidence" value="ECO:0007669"/>
    <property type="project" value="InterPro"/>
</dbReference>
<dbReference type="Proteomes" id="UP000016617">
    <property type="component" value="Unassembled WGS sequence"/>
</dbReference>
<feature type="transmembrane region" description="Helical" evidence="1">
    <location>
        <begin position="64"/>
        <end position="87"/>
    </location>
</feature>
<dbReference type="HOGENOM" id="CLU_091970_3_2_9"/>
<dbReference type="InterPro" id="IPR010718">
    <property type="entry name" value="DUF1294"/>
</dbReference>
<evidence type="ECO:0000256" key="1">
    <source>
        <dbReference type="SAM" id="Phobius"/>
    </source>
</evidence>
<dbReference type="OrthoDB" id="1698854at2"/>
<evidence type="ECO:0008006" key="4">
    <source>
        <dbReference type="Google" id="ProtNLM"/>
    </source>
</evidence>
<dbReference type="InterPro" id="IPR012156">
    <property type="entry name" value="Cold_shock_CspA"/>
</dbReference>
<keyword evidence="1" id="KW-0812">Transmembrane</keyword>
<dbReference type="RefSeq" id="WP_021673858.1">
    <property type="nucleotide sequence ID" value="NZ_KI259708.1"/>
</dbReference>
<organism evidence="2 3">
    <name type="scientific">Streptococcus sobrinus W1703</name>
    <dbReference type="NCBI Taxonomy" id="1227275"/>
    <lineage>
        <taxon>Bacteria</taxon>
        <taxon>Bacillati</taxon>
        <taxon>Bacillota</taxon>
        <taxon>Bacilli</taxon>
        <taxon>Lactobacillales</taxon>
        <taxon>Streptococcaceae</taxon>
        <taxon>Streptococcus</taxon>
    </lineage>
</organism>
<keyword evidence="1" id="KW-1133">Transmembrane helix</keyword>
<dbReference type="Pfam" id="PF06961">
    <property type="entry name" value="DUF1294"/>
    <property type="match status" value="1"/>
</dbReference>
<protein>
    <recommendedName>
        <fullName evidence="4">DUF1294 domain-containing protein</fullName>
    </recommendedName>
</protein>
<evidence type="ECO:0000313" key="3">
    <source>
        <dbReference type="Proteomes" id="UP000016617"/>
    </source>
</evidence>
<reference evidence="2 3" key="1">
    <citation type="submission" date="2013-06" db="EMBL/GenBank/DDBJ databases">
        <authorList>
            <person name="Weinstock G."/>
            <person name="Sodergren E."/>
            <person name="Lobos E.A."/>
            <person name="Fulton L."/>
            <person name="Fulton R."/>
            <person name="Courtney L."/>
            <person name="Fronick C."/>
            <person name="O'Laughlin M."/>
            <person name="Godfrey J."/>
            <person name="Wilson R.M."/>
            <person name="Miner T."/>
            <person name="Farmer C."/>
            <person name="Delehaunty K."/>
            <person name="Cordes M."/>
            <person name="Minx P."/>
            <person name="Tomlinson C."/>
            <person name="Chen J."/>
            <person name="Wollam A."/>
            <person name="Pepin K.H."/>
            <person name="Bhonagiri V."/>
            <person name="Zhang X."/>
            <person name="Warren W."/>
            <person name="Mitreva M."/>
            <person name="Mardis E.R."/>
            <person name="Wilson R.K."/>
        </authorList>
    </citation>
    <scope>NUCLEOTIDE SEQUENCE [LARGE SCALE GENOMIC DNA]</scope>
    <source>
        <strain evidence="2 3">W1703</strain>
    </source>
</reference>
<dbReference type="EMBL" id="AWVA01000091">
    <property type="protein sequence ID" value="ERJ74631.1"/>
    <property type="molecule type" value="Genomic_DNA"/>
</dbReference>
<dbReference type="AlphaFoldDB" id="U2IL71"/>
<dbReference type="PIRSF" id="PIRSF002599">
    <property type="entry name" value="Cold_shock_A"/>
    <property type="match status" value="1"/>
</dbReference>
<feature type="transmembrane region" description="Helical" evidence="1">
    <location>
        <begin position="39"/>
        <end position="57"/>
    </location>
</feature>
<keyword evidence="1" id="KW-0472">Membrane</keyword>
<gene>
    <name evidence="2" type="ORF">HMPREF1557_01527</name>
</gene>
<comment type="caution">
    <text evidence="2">The sequence shown here is derived from an EMBL/GenBank/DDBJ whole genome shotgun (WGS) entry which is preliminary data.</text>
</comment>
<name>U2IL71_9STRE</name>
<sequence>MKIFLSLLIFWNILTFYLYGLDKRRAIRGQWRIPEKTLLTLSLTGAGLAAYLAGRIFHHKTKKWYFKLAWCLGILIEVSLIYCLWRFKNEWTINF</sequence>
<evidence type="ECO:0000313" key="2">
    <source>
        <dbReference type="EMBL" id="ERJ74631.1"/>
    </source>
</evidence>